<accession>A0A9P6IUQ6</accession>
<gene>
    <name evidence="1" type="ORF">BGZ65_007835</name>
</gene>
<dbReference type="Proteomes" id="UP000749646">
    <property type="component" value="Unassembled WGS sequence"/>
</dbReference>
<evidence type="ECO:0000313" key="1">
    <source>
        <dbReference type="EMBL" id="KAF9948772.1"/>
    </source>
</evidence>
<dbReference type="AlphaFoldDB" id="A0A9P6IUQ6"/>
<protein>
    <submittedName>
        <fullName evidence="1">Uncharacterized protein</fullName>
    </submittedName>
</protein>
<sequence>MEKSFRDAISNVRWIQSSDVNQRSLTELDLWLECNTIPDCDEDLDFETSISTSTNNVRINLNMINRFELEIRGLSLTSGVDQDGTLYLEIKIWQINNLTSENLEFIHGCHYTRLKVSNTSPEVDNHLVDIIRNSLKLEDLYIECDMERFTKVMNLVLSTRERAIQDGDSLSLRTLIVSEENLYKSTVTFIGDSQLFDMRTFFSFISDEIIQEDDSMFNFLLQYGWSIEDLALSLTSNAQLTAPLWYSIQERGSRMKTFSFVPRSLTTLELNIFDQIIRILPRSTIVRLDGCNLEDEDQLENMLHLLRLCKERVNHLGLIGDSMKLWLPRLMQEFPDRTNFPVLNSFSVGCYNYLSEGPEAHDPWIVAMLSIPPDQPFPSIPLEMVRLDASLQRDDWRTVLKTLDLSTLGELVVTFSNFSLEELELLVNRIVDSDVSQVRLTTLRVHSRVLENSDAKVLHAMLREKAPNVQIYDW</sequence>
<reference evidence="1" key="1">
    <citation type="journal article" date="2020" name="Fungal Divers.">
        <title>Resolving the Mortierellaceae phylogeny through synthesis of multi-gene phylogenetics and phylogenomics.</title>
        <authorList>
            <person name="Vandepol N."/>
            <person name="Liber J."/>
            <person name="Desiro A."/>
            <person name="Na H."/>
            <person name="Kennedy M."/>
            <person name="Barry K."/>
            <person name="Grigoriev I.V."/>
            <person name="Miller A.N."/>
            <person name="O'Donnell K."/>
            <person name="Stajich J.E."/>
            <person name="Bonito G."/>
        </authorList>
    </citation>
    <scope>NUCLEOTIDE SEQUENCE</scope>
    <source>
        <strain evidence="1">MES-2147</strain>
    </source>
</reference>
<proteinExistence type="predicted"/>
<dbReference type="EMBL" id="JAAAHW010007380">
    <property type="protein sequence ID" value="KAF9948772.1"/>
    <property type="molecule type" value="Genomic_DNA"/>
</dbReference>
<keyword evidence="2" id="KW-1185">Reference proteome</keyword>
<organism evidence="1 2">
    <name type="scientific">Modicella reniformis</name>
    <dbReference type="NCBI Taxonomy" id="1440133"/>
    <lineage>
        <taxon>Eukaryota</taxon>
        <taxon>Fungi</taxon>
        <taxon>Fungi incertae sedis</taxon>
        <taxon>Mucoromycota</taxon>
        <taxon>Mortierellomycotina</taxon>
        <taxon>Mortierellomycetes</taxon>
        <taxon>Mortierellales</taxon>
        <taxon>Mortierellaceae</taxon>
        <taxon>Modicella</taxon>
    </lineage>
</organism>
<comment type="caution">
    <text evidence="1">The sequence shown here is derived from an EMBL/GenBank/DDBJ whole genome shotgun (WGS) entry which is preliminary data.</text>
</comment>
<evidence type="ECO:0000313" key="2">
    <source>
        <dbReference type="Proteomes" id="UP000749646"/>
    </source>
</evidence>
<name>A0A9P6IUQ6_9FUNG</name>